<feature type="compositionally biased region" description="Basic and acidic residues" evidence="6">
    <location>
        <begin position="244"/>
        <end position="257"/>
    </location>
</feature>
<dbReference type="PROSITE" id="PS00028">
    <property type="entry name" value="ZINC_FINGER_C2H2_1"/>
    <property type="match status" value="1"/>
</dbReference>
<sequence>MLSNKADNMEKPKGPKFICEACKASFDDQKALLQHWDTEFKNQNKHYHCATCLQMFHTIGAAEKHRKQARFHPIDQNLVCPGCKTTFVRLGGFIDHIEKNLCEMISNEKFHEQREKALSFARRLQMLPGGHESRSGTLSAGSIKGPAHYTQYLSIAKDETAGDTVSSLRPLVNDTHKPDPVAFQMMSLGGKEDLLTGPGSDHPEQQSEIGDMKVLFPSYSGPAPAPARSTPAQAQAQARGWQEPQKRPVYDKDDPRNSRWDPKEYYVQWTRKYKCPRDRCPKTFPTGNGLRNHLLTHPSTSFQVQCPVCSKWFDTNAALAQHCESEGTRCFIRKSDTYGHFLGQFTAGMVDTKTGQAGVNVYTVSSQAKKTFGEKKDDNKADEDDDGWGKQKNGKDVGEKDDDGWGKAGQW</sequence>
<dbReference type="InterPro" id="IPR036236">
    <property type="entry name" value="Znf_C2H2_sf"/>
</dbReference>
<reference evidence="8" key="1">
    <citation type="submission" date="2023-06" db="EMBL/GenBank/DDBJ databases">
        <title>Genome-scale phylogeny and comparative genomics of the fungal order Sordariales.</title>
        <authorList>
            <consortium name="Lawrence Berkeley National Laboratory"/>
            <person name="Hensen N."/>
            <person name="Bonometti L."/>
            <person name="Westerberg I."/>
            <person name="Brannstrom I.O."/>
            <person name="Guillou S."/>
            <person name="Cros-Aarteil S."/>
            <person name="Calhoun S."/>
            <person name="Haridas S."/>
            <person name="Kuo A."/>
            <person name="Mondo S."/>
            <person name="Pangilinan J."/>
            <person name="Riley R."/>
            <person name="Labutti K."/>
            <person name="Andreopoulos B."/>
            <person name="Lipzen A."/>
            <person name="Chen C."/>
            <person name="Yanf M."/>
            <person name="Daum C."/>
            <person name="Ng V."/>
            <person name="Clum A."/>
            <person name="Steindorff A."/>
            <person name="Ohm R."/>
            <person name="Martin F."/>
            <person name="Silar P."/>
            <person name="Natvig D."/>
            <person name="Lalanne C."/>
            <person name="Gautier V."/>
            <person name="Ament-Velasquez S.L."/>
            <person name="Kruys A."/>
            <person name="Hutchinson M.I."/>
            <person name="Powell A.J."/>
            <person name="Barry K."/>
            <person name="Miller A.N."/>
            <person name="Grigoriev I.V."/>
            <person name="Debuchy R."/>
            <person name="Gladieux P."/>
            <person name="Thoren M.H."/>
            <person name="Johannesson H."/>
        </authorList>
    </citation>
    <scope>NUCLEOTIDE SEQUENCE</scope>
    <source>
        <strain evidence="8">CBS 540.89</strain>
    </source>
</reference>
<evidence type="ECO:0000256" key="4">
    <source>
        <dbReference type="ARBA" id="ARBA00022833"/>
    </source>
</evidence>
<feature type="domain" description="C2H2-type" evidence="7">
    <location>
        <begin position="273"/>
        <end position="297"/>
    </location>
</feature>
<dbReference type="EMBL" id="JAUKTV010000007">
    <property type="protein sequence ID" value="KAK0735609.1"/>
    <property type="molecule type" value="Genomic_DNA"/>
</dbReference>
<dbReference type="Pfam" id="PF12874">
    <property type="entry name" value="zf-met"/>
    <property type="match status" value="1"/>
</dbReference>
<keyword evidence="4" id="KW-0862">Zinc</keyword>
<name>A0AA40BJX9_9PEZI</name>
<keyword evidence="2" id="KW-0677">Repeat</keyword>
<evidence type="ECO:0000313" key="8">
    <source>
        <dbReference type="EMBL" id="KAK0735609.1"/>
    </source>
</evidence>
<dbReference type="AlphaFoldDB" id="A0AA40BJX9"/>
<dbReference type="Proteomes" id="UP001172159">
    <property type="component" value="Unassembled WGS sequence"/>
</dbReference>
<feature type="region of interest" description="Disordered" evidence="6">
    <location>
        <begin position="220"/>
        <end position="257"/>
    </location>
</feature>
<evidence type="ECO:0000313" key="9">
    <source>
        <dbReference type="Proteomes" id="UP001172159"/>
    </source>
</evidence>
<evidence type="ECO:0000259" key="7">
    <source>
        <dbReference type="PROSITE" id="PS50157"/>
    </source>
</evidence>
<organism evidence="8 9">
    <name type="scientific">Apiosordaria backusii</name>
    <dbReference type="NCBI Taxonomy" id="314023"/>
    <lineage>
        <taxon>Eukaryota</taxon>
        <taxon>Fungi</taxon>
        <taxon>Dikarya</taxon>
        <taxon>Ascomycota</taxon>
        <taxon>Pezizomycotina</taxon>
        <taxon>Sordariomycetes</taxon>
        <taxon>Sordariomycetidae</taxon>
        <taxon>Sordariales</taxon>
        <taxon>Lasiosphaeriaceae</taxon>
        <taxon>Apiosordaria</taxon>
    </lineage>
</organism>
<evidence type="ECO:0000256" key="6">
    <source>
        <dbReference type="SAM" id="MobiDB-lite"/>
    </source>
</evidence>
<proteinExistence type="predicted"/>
<dbReference type="GO" id="GO:0008270">
    <property type="term" value="F:zinc ion binding"/>
    <property type="evidence" value="ECO:0007669"/>
    <property type="project" value="UniProtKB-KW"/>
</dbReference>
<comment type="caution">
    <text evidence="8">The sequence shown here is derived from an EMBL/GenBank/DDBJ whole genome shotgun (WGS) entry which is preliminary data.</text>
</comment>
<dbReference type="SUPFAM" id="SSF57667">
    <property type="entry name" value="beta-beta-alpha zinc fingers"/>
    <property type="match status" value="1"/>
</dbReference>
<keyword evidence="9" id="KW-1185">Reference proteome</keyword>
<evidence type="ECO:0000256" key="5">
    <source>
        <dbReference type="PROSITE-ProRule" id="PRU00042"/>
    </source>
</evidence>
<gene>
    <name evidence="8" type="ORF">B0T21DRAFT_412224</name>
</gene>
<keyword evidence="3 5" id="KW-0863">Zinc-finger</keyword>
<dbReference type="InterPro" id="IPR013087">
    <property type="entry name" value="Znf_C2H2_type"/>
</dbReference>
<dbReference type="PANTHER" id="PTHR24379:SF121">
    <property type="entry name" value="C2H2-TYPE DOMAIN-CONTAINING PROTEIN"/>
    <property type="match status" value="1"/>
</dbReference>
<keyword evidence="1" id="KW-0479">Metal-binding</keyword>
<protein>
    <recommendedName>
        <fullName evidence="7">C2H2-type domain-containing protein</fullName>
    </recommendedName>
</protein>
<accession>A0AA40BJX9</accession>
<feature type="compositionally biased region" description="Basic and acidic residues" evidence="6">
    <location>
        <begin position="387"/>
        <end position="398"/>
    </location>
</feature>
<feature type="region of interest" description="Disordered" evidence="6">
    <location>
        <begin position="370"/>
        <end position="411"/>
    </location>
</feature>
<dbReference type="Pfam" id="PF00096">
    <property type="entry name" value="zf-C2H2"/>
    <property type="match status" value="1"/>
</dbReference>
<dbReference type="PROSITE" id="PS50157">
    <property type="entry name" value="ZINC_FINGER_C2H2_2"/>
    <property type="match status" value="1"/>
</dbReference>
<evidence type="ECO:0000256" key="1">
    <source>
        <dbReference type="ARBA" id="ARBA00022723"/>
    </source>
</evidence>
<dbReference type="Gene3D" id="3.30.160.60">
    <property type="entry name" value="Classic Zinc Finger"/>
    <property type="match status" value="2"/>
</dbReference>
<evidence type="ECO:0000256" key="2">
    <source>
        <dbReference type="ARBA" id="ARBA00022737"/>
    </source>
</evidence>
<dbReference type="SMART" id="SM00355">
    <property type="entry name" value="ZnF_C2H2"/>
    <property type="match status" value="5"/>
</dbReference>
<dbReference type="PANTHER" id="PTHR24379">
    <property type="entry name" value="KRAB AND ZINC FINGER DOMAIN-CONTAINING"/>
    <property type="match status" value="1"/>
</dbReference>
<evidence type="ECO:0000256" key="3">
    <source>
        <dbReference type="ARBA" id="ARBA00022771"/>
    </source>
</evidence>